<accession>A0A4U8WD99</accession>
<keyword evidence="2" id="KW-0378">Hydrolase</keyword>
<dbReference type="Pfam" id="PF13472">
    <property type="entry name" value="Lipase_GDSL_2"/>
    <property type="match status" value="1"/>
</dbReference>
<gene>
    <name evidence="2" type="ORF">NCTC10797_04234</name>
</gene>
<dbReference type="RefSeq" id="WP_130918299.1">
    <property type="nucleotide sequence ID" value="NZ_LR215973.1"/>
</dbReference>
<evidence type="ECO:0000313" key="2">
    <source>
        <dbReference type="EMBL" id="VFB00438.1"/>
    </source>
</evidence>
<sequence>MSRDTRICFVGDSFVAGVGDPTALGWAGRLVADAHACGHPVTAYNLGVRRQSSTEIRARWLAECLQRFPDDVDARVVFSFGVNDTMVENGRPRVDAADSVANLTALLAEAADRDWPALVVAPPPIDDDEHNARTAALDARFADLCATAAVPYVRTHQPLGTDPVWRHEVRIGDGAHPGAGGYTVLADLIRAAWREWLAR</sequence>
<dbReference type="GO" id="GO:0016787">
    <property type="term" value="F:hydrolase activity"/>
    <property type="evidence" value="ECO:0007669"/>
    <property type="project" value="UniProtKB-KW"/>
</dbReference>
<dbReference type="PANTHER" id="PTHR30383">
    <property type="entry name" value="THIOESTERASE 1/PROTEASE 1/LYSOPHOSPHOLIPASE L1"/>
    <property type="match status" value="1"/>
</dbReference>
<dbReference type="Gene3D" id="3.40.50.1110">
    <property type="entry name" value="SGNH hydrolase"/>
    <property type="match status" value="1"/>
</dbReference>
<evidence type="ECO:0000259" key="1">
    <source>
        <dbReference type="Pfam" id="PF13472"/>
    </source>
</evidence>
<proteinExistence type="predicted"/>
<evidence type="ECO:0000313" key="3">
    <source>
        <dbReference type="Proteomes" id="UP000290439"/>
    </source>
</evidence>
<dbReference type="EMBL" id="LR215973">
    <property type="protein sequence ID" value="VFB00438.1"/>
    <property type="molecule type" value="Genomic_DNA"/>
</dbReference>
<organism evidence="2 3">
    <name type="scientific">Nocardia cyriacigeorgica</name>
    <dbReference type="NCBI Taxonomy" id="135487"/>
    <lineage>
        <taxon>Bacteria</taxon>
        <taxon>Bacillati</taxon>
        <taxon>Actinomycetota</taxon>
        <taxon>Actinomycetes</taxon>
        <taxon>Mycobacteriales</taxon>
        <taxon>Nocardiaceae</taxon>
        <taxon>Nocardia</taxon>
    </lineage>
</organism>
<dbReference type="InterPro" id="IPR013830">
    <property type="entry name" value="SGNH_hydro"/>
</dbReference>
<dbReference type="Proteomes" id="UP000290439">
    <property type="component" value="Chromosome"/>
</dbReference>
<reference evidence="2 3" key="1">
    <citation type="submission" date="2019-02" db="EMBL/GenBank/DDBJ databases">
        <authorList>
            <consortium name="Pathogen Informatics"/>
        </authorList>
    </citation>
    <scope>NUCLEOTIDE SEQUENCE [LARGE SCALE GENOMIC DNA]</scope>
    <source>
        <strain evidence="2 3">3012STDY6756504</strain>
    </source>
</reference>
<dbReference type="InterPro" id="IPR051532">
    <property type="entry name" value="Ester_Hydrolysis_Enzymes"/>
</dbReference>
<dbReference type="SUPFAM" id="SSF52266">
    <property type="entry name" value="SGNH hydrolase"/>
    <property type="match status" value="1"/>
</dbReference>
<protein>
    <submittedName>
        <fullName evidence="2">GDSL-like Lipase/Acylhydrolase</fullName>
    </submittedName>
</protein>
<name>A0A4U8WD99_9NOCA</name>
<dbReference type="AlphaFoldDB" id="A0A4U8WD99"/>
<dbReference type="InterPro" id="IPR036514">
    <property type="entry name" value="SGNH_hydro_sf"/>
</dbReference>
<feature type="domain" description="SGNH hydrolase-type esterase" evidence="1">
    <location>
        <begin position="9"/>
        <end position="183"/>
    </location>
</feature>